<evidence type="ECO:0000313" key="3">
    <source>
        <dbReference type="Proteomes" id="UP001314263"/>
    </source>
</evidence>
<name>A0AAV1I9E6_9CHLO</name>
<feature type="signal peptide" evidence="1">
    <location>
        <begin position="1"/>
        <end position="22"/>
    </location>
</feature>
<protein>
    <recommendedName>
        <fullName evidence="4">Secreted protein</fullName>
    </recommendedName>
</protein>
<organism evidence="2 3">
    <name type="scientific">Coccomyxa viridis</name>
    <dbReference type="NCBI Taxonomy" id="1274662"/>
    <lineage>
        <taxon>Eukaryota</taxon>
        <taxon>Viridiplantae</taxon>
        <taxon>Chlorophyta</taxon>
        <taxon>core chlorophytes</taxon>
        <taxon>Trebouxiophyceae</taxon>
        <taxon>Trebouxiophyceae incertae sedis</taxon>
        <taxon>Coccomyxaceae</taxon>
        <taxon>Coccomyxa</taxon>
    </lineage>
</organism>
<dbReference type="EMBL" id="CAUYUE010000009">
    <property type="protein sequence ID" value="CAK0783989.1"/>
    <property type="molecule type" value="Genomic_DNA"/>
</dbReference>
<feature type="chain" id="PRO_5043550267" description="Secreted protein" evidence="1">
    <location>
        <begin position="23"/>
        <end position="159"/>
    </location>
</feature>
<dbReference type="Proteomes" id="UP001314263">
    <property type="component" value="Unassembled WGS sequence"/>
</dbReference>
<evidence type="ECO:0000313" key="2">
    <source>
        <dbReference type="EMBL" id="CAK0783989.1"/>
    </source>
</evidence>
<evidence type="ECO:0008006" key="4">
    <source>
        <dbReference type="Google" id="ProtNLM"/>
    </source>
</evidence>
<gene>
    <name evidence="2" type="ORF">CVIRNUC_007192</name>
</gene>
<dbReference type="AlphaFoldDB" id="A0AAV1I9E6"/>
<evidence type="ECO:0000256" key="1">
    <source>
        <dbReference type="SAM" id="SignalP"/>
    </source>
</evidence>
<keyword evidence="1" id="KW-0732">Signal</keyword>
<keyword evidence="3" id="KW-1185">Reference proteome</keyword>
<comment type="caution">
    <text evidence="2">The sequence shown here is derived from an EMBL/GenBank/DDBJ whole genome shotgun (WGS) entry which is preliminary data.</text>
</comment>
<reference evidence="2 3" key="1">
    <citation type="submission" date="2023-10" db="EMBL/GenBank/DDBJ databases">
        <authorList>
            <person name="Maclean D."/>
            <person name="Macfadyen A."/>
        </authorList>
    </citation>
    <scope>NUCLEOTIDE SEQUENCE [LARGE SCALE GENOMIC DNA]</scope>
</reference>
<proteinExistence type="predicted"/>
<accession>A0AAV1I9E6</accession>
<sequence>MVALVLVYVLCVLHSGSQRTYASPSIGCLQGWCRAVRAASSTGSALRWLRAQPKLSCALSRPTSTSSEALRPLAAWQRRHLPADGGLHVTQCVASCSHAHAVHLMIPYHLRWRMRSIYSTQLPGRESLSVVGTCHDHVYVSMLQNLYQKLTVQVSPRKL</sequence>